<evidence type="ECO:0000313" key="5">
    <source>
        <dbReference type="Proteomes" id="UP000807306"/>
    </source>
</evidence>
<feature type="transmembrane region" description="Helical" evidence="2">
    <location>
        <begin position="418"/>
        <end position="436"/>
    </location>
</feature>
<dbReference type="EMBL" id="MU157904">
    <property type="protein sequence ID" value="KAF9524120.1"/>
    <property type="molecule type" value="Genomic_DNA"/>
</dbReference>
<evidence type="ECO:0000313" key="4">
    <source>
        <dbReference type="EMBL" id="KAF9524120.1"/>
    </source>
</evidence>
<feature type="transmembrane region" description="Helical" evidence="2">
    <location>
        <begin position="150"/>
        <end position="170"/>
    </location>
</feature>
<feature type="transmembrane region" description="Helical" evidence="2">
    <location>
        <begin position="98"/>
        <end position="119"/>
    </location>
</feature>
<feature type="domain" description="Major facilitator superfamily (MFS) profile" evidence="3">
    <location>
        <begin position="61"/>
        <end position="442"/>
    </location>
</feature>
<dbReference type="PANTHER" id="PTHR42910">
    <property type="entry name" value="TRANSPORTER SCO4007-RELATED"/>
    <property type="match status" value="1"/>
</dbReference>
<feature type="transmembrane region" description="Helical" evidence="2">
    <location>
        <begin position="55"/>
        <end position="78"/>
    </location>
</feature>
<feature type="transmembrane region" description="Helical" evidence="2">
    <location>
        <begin position="330"/>
        <end position="347"/>
    </location>
</feature>
<feature type="transmembrane region" description="Helical" evidence="2">
    <location>
        <begin position="353"/>
        <end position="378"/>
    </location>
</feature>
<dbReference type="InterPro" id="IPR036259">
    <property type="entry name" value="MFS_trans_sf"/>
</dbReference>
<dbReference type="PANTHER" id="PTHR42910:SF1">
    <property type="entry name" value="MAJOR FACILITATOR SUPERFAMILY (MFS) PROFILE DOMAIN-CONTAINING PROTEIN"/>
    <property type="match status" value="1"/>
</dbReference>
<dbReference type="Pfam" id="PF07690">
    <property type="entry name" value="MFS_1"/>
    <property type="match status" value="1"/>
</dbReference>
<comment type="subcellular location">
    <subcellularLocation>
        <location evidence="1">Membrane</location>
        <topology evidence="1">Multi-pass membrane protein</topology>
    </subcellularLocation>
</comment>
<dbReference type="InterPro" id="IPR020846">
    <property type="entry name" value="MFS_dom"/>
</dbReference>
<dbReference type="Gene3D" id="1.20.1250.20">
    <property type="entry name" value="MFS general substrate transporter like domains"/>
    <property type="match status" value="2"/>
</dbReference>
<feature type="transmembrane region" description="Helical" evidence="2">
    <location>
        <begin position="262"/>
        <end position="288"/>
    </location>
</feature>
<dbReference type="OrthoDB" id="2105912at2759"/>
<accession>A0A9P6JKS2</accession>
<keyword evidence="2" id="KW-0812">Transmembrane</keyword>
<keyword evidence="5" id="KW-1185">Reference proteome</keyword>
<feature type="transmembrane region" description="Helical" evidence="2">
    <location>
        <begin position="300"/>
        <end position="318"/>
    </location>
</feature>
<comment type="caution">
    <text evidence="4">The sequence shown here is derived from an EMBL/GenBank/DDBJ whole genome shotgun (WGS) entry which is preliminary data.</text>
</comment>
<protein>
    <submittedName>
        <fullName evidence="4">MFS DHA1 transporter</fullName>
    </submittedName>
</protein>
<sequence>MSGSHPSSLVVSLPSSKVATTTVEVYVSQQPGNYPTKEFFLPIPKHLRYHPDRPFTFSYAITVLYSLSAMVVVMNVYYCQPLLIQMAESFHVSYGNISRVPTFTQAGYACGLFVLLPFADIIRRRQFTLVLVLITILITIGQAFTKDIRIFEVLSCIGGFTNITAQIIIPMVAESAPAKQRAFAFSIVLTGIMFGILAARVVAGVIAEYVDWRVVYYASFTLQSLAFICLYFIIPDYPAKNLNVPPWYIHWSTAKLAVTEPLALQVILINLGASSCFAYFWVTMTFLLGGPPYQYSTLDIGLFGLIGLAGVAASPICGRICDRLHPWHGLLIACFILLLFQAIQTAAGGTHLAALIVAAIGLDIFQQVQNVGLVVLILSVSPLAMARLNALYIISYYSGMMIGTAAGTEIFVRYGWRAAGGFGMGFYVFQICVLLVRGPHCSQGTWFGYEGGLSYRTTAVDVSVSSDQSVNEEKVESVN</sequence>
<gene>
    <name evidence="4" type="ORF">CPB83DRAFT_638861</name>
</gene>
<dbReference type="Proteomes" id="UP000807306">
    <property type="component" value="Unassembled WGS sequence"/>
</dbReference>
<dbReference type="InterPro" id="IPR011701">
    <property type="entry name" value="MFS"/>
</dbReference>
<evidence type="ECO:0000256" key="1">
    <source>
        <dbReference type="ARBA" id="ARBA00004141"/>
    </source>
</evidence>
<feature type="transmembrane region" description="Helical" evidence="2">
    <location>
        <begin position="214"/>
        <end position="234"/>
    </location>
</feature>
<feature type="transmembrane region" description="Helical" evidence="2">
    <location>
        <begin position="182"/>
        <end position="202"/>
    </location>
</feature>
<dbReference type="PROSITE" id="PS50850">
    <property type="entry name" value="MFS"/>
    <property type="match status" value="1"/>
</dbReference>
<dbReference type="GO" id="GO:0016020">
    <property type="term" value="C:membrane"/>
    <property type="evidence" value="ECO:0007669"/>
    <property type="project" value="UniProtKB-SubCell"/>
</dbReference>
<evidence type="ECO:0000259" key="3">
    <source>
        <dbReference type="PROSITE" id="PS50850"/>
    </source>
</evidence>
<evidence type="ECO:0000256" key="2">
    <source>
        <dbReference type="SAM" id="Phobius"/>
    </source>
</evidence>
<feature type="transmembrane region" description="Helical" evidence="2">
    <location>
        <begin position="126"/>
        <end position="144"/>
    </location>
</feature>
<dbReference type="GO" id="GO:0022857">
    <property type="term" value="F:transmembrane transporter activity"/>
    <property type="evidence" value="ECO:0007669"/>
    <property type="project" value="InterPro"/>
</dbReference>
<keyword evidence="2" id="KW-1133">Transmembrane helix</keyword>
<reference evidence="4" key="1">
    <citation type="submission" date="2020-11" db="EMBL/GenBank/DDBJ databases">
        <authorList>
            <consortium name="DOE Joint Genome Institute"/>
            <person name="Ahrendt S."/>
            <person name="Riley R."/>
            <person name="Andreopoulos W."/>
            <person name="Labutti K."/>
            <person name="Pangilinan J."/>
            <person name="Ruiz-Duenas F.J."/>
            <person name="Barrasa J.M."/>
            <person name="Sanchez-Garcia M."/>
            <person name="Camarero S."/>
            <person name="Miyauchi S."/>
            <person name="Serrano A."/>
            <person name="Linde D."/>
            <person name="Babiker R."/>
            <person name="Drula E."/>
            <person name="Ayuso-Fernandez I."/>
            <person name="Pacheco R."/>
            <person name="Padilla G."/>
            <person name="Ferreira P."/>
            <person name="Barriuso J."/>
            <person name="Kellner H."/>
            <person name="Castanera R."/>
            <person name="Alfaro M."/>
            <person name="Ramirez L."/>
            <person name="Pisabarro A.G."/>
            <person name="Kuo A."/>
            <person name="Tritt A."/>
            <person name="Lipzen A."/>
            <person name="He G."/>
            <person name="Yan M."/>
            <person name="Ng V."/>
            <person name="Cullen D."/>
            <person name="Martin F."/>
            <person name="Rosso M.-N."/>
            <person name="Henrissat B."/>
            <person name="Hibbett D."/>
            <person name="Martinez A.T."/>
            <person name="Grigoriev I.V."/>
        </authorList>
    </citation>
    <scope>NUCLEOTIDE SEQUENCE</scope>
    <source>
        <strain evidence="4">CBS 506.95</strain>
    </source>
</reference>
<dbReference type="CDD" id="cd17324">
    <property type="entry name" value="MFS_NepI_like"/>
    <property type="match status" value="1"/>
</dbReference>
<dbReference type="SUPFAM" id="SSF103473">
    <property type="entry name" value="MFS general substrate transporter"/>
    <property type="match status" value="1"/>
</dbReference>
<keyword evidence="2" id="KW-0472">Membrane</keyword>
<dbReference type="AlphaFoldDB" id="A0A9P6JKS2"/>
<proteinExistence type="predicted"/>
<organism evidence="4 5">
    <name type="scientific">Crepidotus variabilis</name>
    <dbReference type="NCBI Taxonomy" id="179855"/>
    <lineage>
        <taxon>Eukaryota</taxon>
        <taxon>Fungi</taxon>
        <taxon>Dikarya</taxon>
        <taxon>Basidiomycota</taxon>
        <taxon>Agaricomycotina</taxon>
        <taxon>Agaricomycetes</taxon>
        <taxon>Agaricomycetidae</taxon>
        <taxon>Agaricales</taxon>
        <taxon>Agaricineae</taxon>
        <taxon>Crepidotaceae</taxon>
        <taxon>Crepidotus</taxon>
    </lineage>
</organism>
<name>A0A9P6JKS2_9AGAR</name>